<organism evidence="2 3">
    <name type="scientific">Mikania micrantha</name>
    <name type="common">bitter vine</name>
    <dbReference type="NCBI Taxonomy" id="192012"/>
    <lineage>
        <taxon>Eukaryota</taxon>
        <taxon>Viridiplantae</taxon>
        <taxon>Streptophyta</taxon>
        <taxon>Embryophyta</taxon>
        <taxon>Tracheophyta</taxon>
        <taxon>Spermatophyta</taxon>
        <taxon>Magnoliopsida</taxon>
        <taxon>eudicotyledons</taxon>
        <taxon>Gunneridae</taxon>
        <taxon>Pentapetalae</taxon>
        <taxon>asterids</taxon>
        <taxon>campanulids</taxon>
        <taxon>Asterales</taxon>
        <taxon>Asteraceae</taxon>
        <taxon>Asteroideae</taxon>
        <taxon>Heliantheae alliance</taxon>
        <taxon>Eupatorieae</taxon>
        <taxon>Mikania</taxon>
    </lineage>
</organism>
<evidence type="ECO:0000313" key="3">
    <source>
        <dbReference type="Proteomes" id="UP000326396"/>
    </source>
</evidence>
<protein>
    <submittedName>
        <fullName evidence="2">Uncharacterized protein</fullName>
    </submittedName>
</protein>
<reference evidence="2 3" key="1">
    <citation type="submission" date="2019-05" db="EMBL/GenBank/DDBJ databases">
        <title>Mikania micrantha, genome provides insights into the molecular mechanism of rapid growth.</title>
        <authorList>
            <person name="Liu B."/>
        </authorList>
    </citation>
    <scope>NUCLEOTIDE SEQUENCE [LARGE SCALE GENOMIC DNA]</scope>
    <source>
        <strain evidence="2">NLD-2019</strain>
        <tissue evidence="2">Leaf</tissue>
    </source>
</reference>
<name>A0A5N6PIX1_9ASTR</name>
<proteinExistence type="predicted"/>
<evidence type="ECO:0000256" key="1">
    <source>
        <dbReference type="SAM" id="MobiDB-lite"/>
    </source>
</evidence>
<dbReference type="AlphaFoldDB" id="A0A5N6PIX1"/>
<feature type="compositionally biased region" description="Basic residues" evidence="1">
    <location>
        <begin position="110"/>
        <end position="120"/>
    </location>
</feature>
<accession>A0A5N6PIX1</accession>
<dbReference type="Proteomes" id="UP000326396">
    <property type="component" value="Linkage Group LG12"/>
</dbReference>
<dbReference type="EMBL" id="SZYD01000004">
    <property type="protein sequence ID" value="KAD6454689.1"/>
    <property type="molecule type" value="Genomic_DNA"/>
</dbReference>
<keyword evidence="3" id="KW-1185">Reference proteome</keyword>
<sequence length="209" mass="23852">MVQVQTLNTDSVGSILMVWVRVKSGLFTGHGYGQNWSWFRLQNMCLSMSLVLVELVSKMENGRGGDRVLGKQTWKKLWLKKCMSPETARRSISSREIGFLAGSKFRSVHHKRSSRYKGRAGQKLYSGEDPDKLQTRKLKRDGGSTWTAAVRENQQEQVDSKKARKNGSNQASKFCKRKKQEQEQETGRIFVNRSSKGQEPMWSFKAGSK</sequence>
<comment type="caution">
    <text evidence="2">The sequence shown here is derived from an EMBL/GenBank/DDBJ whole genome shotgun (WGS) entry which is preliminary data.</text>
</comment>
<feature type="region of interest" description="Disordered" evidence="1">
    <location>
        <begin position="110"/>
        <end position="209"/>
    </location>
</feature>
<gene>
    <name evidence="2" type="ORF">E3N88_09395</name>
</gene>
<evidence type="ECO:0000313" key="2">
    <source>
        <dbReference type="EMBL" id="KAD6454689.1"/>
    </source>
</evidence>